<dbReference type="OrthoDB" id="5292073at2"/>
<dbReference type="Proteomes" id="UP000294829">
    <property type="component" value="Unassembled WGS sequence"/>
</dbReference>
<keyword evidence="1" id="KW-0378">Hydrolase</keyword>
<sequence length="370" mass="37141">MRQNKFALGVAAAIAVTLAGCGGGGGISGSTAANPNPKVQFSSEVTFGDSLSDLGTYNVGTIKALGGGRFTVNATLAGGAPAPTNWTELMAGTLGLAAPCPYETGLNGQASLGFNVPVVTNPACTNYAQGGSRVTNPVGPSNALLGSPVGALTVPVITQIQNHLAAHGGKFSGNEVVFVLAGANDIFMNAASISASFTPTQAVTAVGKAAAELSGYINNLVLGNGAKYVVVVNVPAIDLTPQGVLGESVAPGTQALFAAMVKTFNGQLTANLTSPNVLIVDANTVSADQIKNPAIYGLSNTTATACNLNYGVNPLATPTSFGSSLVCNGSNVIGGDVSHYLFADLVHPTPYGNLLLARYVAAQMAIKGWL</sequence>
<dbReference type="Gene3D" id="3.40.50.1110">
    <property type="entry name" value="SGNH hydrolase"/>
    <property type="match status" value="1"/>
</dbReference>
<evidence type="ECO:0000313" key="4">
    <source>
        <dbReference type="Proteomes" id="UP000294829"/>
    </source>
</evidence>
<protein>
    <submittedName>
        <fullName evidence="3">GDSL family lipase</fullName>
    </submittedName>
</protein>
<dbReference type="AlphaFoldDB" id="A0A4R5VW84"/>
<dbReference type="EMBL" id="SMYL01000009">
    <property type="protein sequence ID" value="TDK63518.1"/>
    <property type="molecule type" value="Genomic_DNA"/>
</dbReference>
<dbReference type="InterPro" id="IPR051058">
    <property type="entry name" value="GDSL_Est/Lipase"/>
</dbReference>
<dbReference type="InterPro" id="IPR001087">
    <property type="entry name" value="GDSL"/>
</dbReference>
<evidence type="ECO:0000313" key="3">
    <source>
        <dbReference type="EMBL" id="TDK63518.1"/>
    </source>
</evidence>
<dbReference type="Pfam" id="PF00657">
    <property type="entry name" value="Lipase_GDSL"/>
    <property type="match status" value="1"/>
</dbReference>
<comment type="caution">
    <text evidence="3">The sequence shown here is derived from an EMBL/GenBank/DDBJ whole genome shotgun (WGS) entry which is preliminary data.</text>
</comment>
<dbReference type="PANTHER" id="PTHR45648:SF22">
    <property type="entry name" value="GDSL LIPASE_ACYLHYDROLASE FAMILY PROTEIN (AFU_ORTHOLOGUE AFUA_4G14700)"/>
    <property type="match status" value="1"/>
</dbReference>
<proteinExistence type="predicted"/>
<reference evidence="3 4" key="1">
    <citation type="submission" date="2019-03" db="EMBL/GenBank/DDBJ databases">
        <title>Sapientia aquatica gen. nov., sp. nov., isolated from a crater lake.</title>
        <authorList>
            <person name="Felfoldi T."/>
            <person name="Szabo A."/>
            <person name="Toth E."/>
            <person name="Schumann P."/>
            <person name="Keki Z."/>
            <person name="Marialigeti K."/>
            <person name="Mathe I."/>
        </authorList>
    </citation>
    <scope>NUCLEOTIDE SEQUENCE [LARGE SCALE GENOMIC DNA]</scope>
    <source>
        <strain evidence="3 4">SA-152</strain>
    </source>
</reference>
<feature type="signal peptide" evidence="2">
    <location>
        <begin position="1"/>
        <end position="19"/>
    </location>
</feature>
<organism evidence="3 4">
    <name type="scientific">Sapientia aquatica</name>
    <dbReference type="NCBI Taxonomy" id="1549640"/>
    <lineage>
        <taxon>Bacteria</taxon>
        <taxon>Pseudomonadati</taxon>
        <taxon>Pseudomonadota</taxon>
        <taxon>Betaproteobacteria</taxon>
        <taxon>Burkholderiales</taxon>
        <taxon>Oxalobacteraceae</taxon>
        <taxon>Sapientia</taxon>
    </lineage>
</organism>
<name>A0A4R5VW84_9BURK</name>
<accession>A0A4R5VW84</accession>
<keyword evidence="4" id="KW-1185">Reference proteome</keyword>
<dbReference type="InterPro" id="IPR036514">
    <property type="entry name" value="SGNH_hydro_sf"/>
</dbReference>
<dbReference type="CDD" id="cd01847">
    <property type="entry name" value="Triacylglycerol_lipase_like"/>
    <property type="match status" value="1"/>
</dbReference>
<dbReference type="PROSITE" id="PS51257">
    <property type="entry name" value="PROKAR_LIPOPROTEIN"/>
    <property type="match status" value="1"/>
</dbReference>
<feature type="chain" id="PRO_5020182546" evidence="2">
    <location>
        <begin position="20"/>
        <end position="370"/>
    </location>
</feature>
<evidence type="ECO:0000256" key="2">
    <source>
        <dbReference type="SAM" id="SignalP"/>
    </source>
</evidence>
<gene>
    <name evidence="3" type="ORF">E2I14_15045</name>
</gene>
<dbReference type="RefSeq" id="WP_133329995.1">
    <property type="nucleotide sequence ID" value="NZ_SMYL01000009.1"/>
</dbReference>
<dbReference type="SUPFAM" id="SSF52266">
    <property type="entry name" value="SGNH hydrolase"/>
    <property type="match status" value="1"/>
</dbReference>
<dbReference type="PANTHER" id="PTHR45648">
    <property type="entry name" value="GDSL LIPASE/ACYLHYDROLASE FAMILY PROTEIN (AFU_ORTHOLOGUE AFUA_4G14700)"/>
    <property type="match status" value="1"/>
</dbReference>
<evidence type="ECO:0000256" key="1">
    <source>
        <dbReference type="ARBA" id="ARBA00022801"/>
    </source>
</evidence>
<keyword evidence="2" id="KW-0732">Signal</keyword>
<dbReference type="GO" id="GO:0016788">
    <property type="term" value="F:hydrolase activity, acting on ester bonds"/>
    <property type="evidence" value="ECO:0007669"/>
    <property type="project" value="InterPro"/>
</dbReference>